<evidence type="ECO:0000256" key="1">
    <source>
        <dbReference type="SAM" id="Phobius"/>
    </source>
</evidence>
<dbReference type="OrthoDB" id="5815618at2"/>
<reference evidence="2 3" key="1">
    <citation type="journal article" date="2012" name="J. Bacteriol.">
        <title>Genome Sequence of the Protease-Producing Bacterium Rheinheimera nanhaiensis E407-8T, Isolated from Deep-Sea Sediment of the South China Sea.</title>
        <authorList>
            <person name="Zhang X.-Y."/>
            <person name="Zhang Y.-J."/>
            <person name="Qin Q.-L."/>
            <person name="Xie B.-B."/>
            <person name="Chen X.-L."/>
            <person name="Zhou B.-C."/>
            <person name="Zhang Y.-Z."/>
        </authorList>
    </citation>
    <scope>NUCLEOTIDE SEQUENCE [LARGE SCALE GENOMIC DNA]</scope>
    <source>
        <strain evidence="2 3">E407-8</strain>
    </source>
</reference>
<evidence type="ECO:0000313" key="3">
    <source>
        <dbReference type="Proteomes" id="UP000004374"/>
    </source>
</evidence>
<evidence type="ECO:0008006" key="4">
    <source>
        <dbReference type="Google" id="ProtNLM"/>
    </source>
</evidence>
<dbReference type="STRING" id="562729.RNAN_1292"/>
<dbReference type="Gene3D" id="3.30.700.10">
    <property type="entry name" value="Glycoprotein, Type 4 Pilin"/>
    <property type="match status" value="1"/>
</dbReference>
<dbReference type="PROSITE" id="PS00409">
    <property type="entry name" value="PROKAR_NTER_METHYL"/>
    <property type="match status" value="1"/>
</dbReference>
<dbReference type="SUPFAM" id="SSF54523">
    <property type="entry name" value="Pili subunits"/>
    <property type="match status" value="1"/>
</dbReference>
<accession>I1DW92</accession>
<name>I1DW92_9GAMM</name>
<comment type="caution">
    <text evidence="2">The sequence shown here is derived from an EMBL/GenBank/DDBJ whole genome shotgun (WGS) entry which is preliminary data.</text>
</comment>
<sequence>MKRQTGFTLIELIIVVIILGLLAATALPRFLNVTEQAEEASIQGFAGGLAGAVGLVRAQWEINGRPANEVDYDGVDVLVNANGYPIGAATLNSAACATLLTQILQSAPSTTTTDTVAARSNVSLFVRADDDEEVCRYYQTQSITGVADGGIDNTTTQGNLVQYNPATGQVQTFRNP</sequence>
<feature type="transmembrane region" description="Helical" evidence="1">
    <location>
        <begin position="12"/>
        <end position="31"/>
    </location>
</feature>
<dbReference type="InterPro" id="IPR012902">
    <property type="entry name" value="N_methyl_site"/>
</dbReference>
<dbReference type="RefSeq" id="WP_008219893.1">
    <property type="nucleotide sequence ID" value="NZ_BAFK01000005.1"/>
</dbReference>
<proteinExistence type="predicted"/>
<dbReference type="EMBL" id="BAFK01000005">
    <property type="protein sequence ID" value="GAB58320.1"/>
    <property type="molecule type" value="Genomic_DNA"/>
</dbReference>
<evidence type="ECO:0000313" key="2">
    <source>
        <dbReference type="EMBL" id="GAB58320.1"/>
    </source>
</evidence>
<keyword evidence="1" id="KW-0812">Transmembrane</keyword>
<dbReference type="InterPro" id="IPR045584">
    <property type="entry name" value="Pilin-like"/>
</dbReference>
<gene>
    <name evidence="2" type="ORF">RNAN_1292</name>
</gene>
<protein>
    <recommendedName>
        <fullName evidence="4">MSHA pilin protein MshB</fullName>
    </recommendedName>
</protein>
<keyword evidence="1" id="KW-1133">Transmembrane helix</keyword>
<keyword evidence="3" id="KW-1185">Reference proteome</keyword>
<keyword evidence="1" id="KW-0472">Membrane</keyword>
<dbReference type="Proteomes" id="UP000004374">
    <property type="component" value="Unassembled WGS sequence"/>
</dbReference>
<dbReference type="Pfam" id="PF07963">
    <property type="entry name" value="N_methyl"/>
    <property type="match status" value="1"/>
</dbReference>
<dbReference type="AlphaFoldDB" id="I1DW92"/>
<organism evidence="2 3">
    <name type="scientific">Rheinheimera nanhaiensis E407-8</name>
    <dbReference type="NCBI Taxonomy" id="562729"/>
    <lineage>
        <taxon>Bacteria</taxon>
        <taxon>Pseudomonadati</taxon>
        <taxon>Pseudomonadota</taxon>
        <taxon>Gammaproteobacteria</taxon>
        <taxon>Chromatiales</taxon>
        <taxon>Chromatiaceae</taxon>
        <taxon>Rheinheimera</taxon>
    </lineage>
</organism>
<dbReference type="NCBIfam" id="TIGR02532">
    <property type="entry name" value="IV_pilin_GFxxxE"/>
    <property type="match status" value="1"/>
</dbReference>